<dbReference type="AlphaFoldDB" id="A0A371R200"/>
<reference evidence="4 5" key="1">
    <citation type="submission" date="2017-07" db="EMBL/GenBank/DDBJ databases">
        <title>Draft genome sequence of aerobic hyperthermophilic archaea, Pyrobaculum aerophilum YKB31 and YKB32.</title>
        <authorList>
            <person name="Mochizuki T."/>
            <person name="Berliner A.J."/>
            <person name="Yoshida-Takashima Y."/>
            <person name="Takaki Y."/>
            <person name="Nunoura T."/>
            <person name="Takai K."/>
        </authorList>
    </citation>
    <scope>NUCLEOTIDE SEQUENCE [LARGE SCALE GENOMIC DNA]</scope>
    <source>
        <strain evidence="2 5">YKB31</strain>
        <strain evidence="3 4">YKB32</strain>
    </source>
</reference>
<evidence type="ECO:0000313" key="4">
    <source>
        <dbReference type="Proteomes" id="UP000256877"/>
    </source>
</evidence>
<feature type="transmembrane region" description="Helical" evidence="1">
    <location>
        <begin position="20"/>
        <end position="39"/>
    </location>
</feature>
<sequence length="168" mass="19077">MDLRQLLEPISKYLSHPVVGGWMWFMIIAFALALIASIPPKRPLTSWIGDFFIKWGLAGILVWFVVNGIWAIREVMGQRLIIPFTPLEGYLEYATVWSAVLTGMATFLFFGSTLLLRAIFARDELPRGLVYYRQEVVIANPEADVAAPQAEPVKAKAIVVDNRREKRR</sequence>
<dbReference type="EMBL" id="NMUE01000005">
    <property type="protein sequence ID" value="RFA97554.1"/>
    <property type="molecule type" value="Genomic_DNA"/>
</dbReference>
<accession>A0A371R200</accession>
<organism evidence="2 5">
    <name type="scientific">Pyrobaculum aerophilum</name>
    <dbReference type="NCBI Taxonomy" id="13773"/>
    <lineage>
        <taxon>Archaea</taxon>
        <taxon>Thermoproteota</taxon>
        <taxon>Thermoprotei</taxon>
        <taxon>Thermoproteales</taxon>
        <taxon>Thermoproteaceae</taxon>
        <taxon>Pyrobaculum</taxon>
    </lineage>
</organism>
<feature type="transmembrane region" description="Helical" evidence="1">
    <location>
        <begin position="93"/>
        <end position="116"/>
    </location>
</feature>
<keyword evidence="1" id="KW-0812">Transmembrane</keyword>
<proteinExistence type="predicted"/>
<name>A0A371R200_9CREN</name>
<evidence type="ECO:0000313" key="3">
    <source>
        <dbReference type="EMBL" id="RFA99452.1"/>
    </source>
</evidence>
<dbReference type="RefSeq" id="WP_116420583.1">
    <property type="nucleotide sequence ID" value="NZ_NMUE01000005.1"/>
</dbReference>
<dbReference type="OrthoDB" id="26040at2157"/>
<dbReference type="EMBL" id="NMUF01000006">
    <property type="protein sequence ID" value="RFA99452.1"/>
    <property type="molecule type" value="Genomic_DNA"/>
</dbReference>
<keyword evidence="1" id="KW-1133">Transmembrane helix</keyword>
<dbReference type="Proteomes" id="UP000256877">
    <property type="component" value="Unassembled WGS sequence"/>
</dbReference>
<evidence type="ECO:0000313" key="2">
    <source>
        <dbReference type="EMBL" id="RFA97554.1"/>
    </source>
</evidence>
<evidence type="ECO:0000256" key="1">
    <source>
        <dbReference type="SAM" id="Phobius"/>
    </source>
</evidence>
<keyword evidence="1" id="KW-0472">Membrane</keyword>
<feature type="transmembrane region" description="Helical" evidence="1">
    <location>
        <begin position="51"/>
        <end position="73"/>
    </location>
</feature>
<protein>
    <submittedName>
        <fullName evidence="2">Uncharacterized protein</fullName>
    </submittedName>
</protein>
<gene>
    <name evidence="2" type="ORF">CGL51_02585</name>
    <name evidence="3" type="ORF">CGL52_03595</name>
</gene>
<dbReference type="Proteomes" id="UP000257123">
    <property type="component" value="Unassembled WGS sequence"/>
</dbReference>
<comment type="caution">
    <text evidence="2">The sequence shown here is derived from an EMBL/GenBank/DDBJ whole genome shotgun (WGS) entry which is preliminary data.</text>
</comment>
<evidence type="ECO:0000313" key="5">
    <source>
        <dbReference type="Proteomes" id="UP000257123"/>
    </source>
</evidence>